<dbReference type="Pfam" id="PF19190">
    <property type="entry name" value="BACON_2"/>
    <property type="match status" value="2"/>
</dbReference>
<dbReference type="Gene3D" id="2.120.10.30">
    <property type="entry name" value="TolB, C-terminal domain"/>
    <property type="match status" value="1"/>
</dbReference>
<feature type="domain" description="Peptidase S8/S53" evidence="5">
    <location>
        <begin position="8"/>
        <end position="181"/>
    </location>
</feature>
<dbReference type="SUPFAM" id="SSF52743">
    <property type="entry name" value="Subtilisin-like"/>
    <property type="match status" value="1"/>
</dbReference>
<dbReference type="GO" id="GO:0006508">
    <property type="term" value="P:proteolysis"/>
    <property type="evidence" value="ECO:0007669"/>
    <property type="project" value="UniProtKB-KW"/>
</dbReference>
<dbReference type="Pfam" id="PF00082">
    <property type="entry name" value="Peptidase_S8"/>
    <property type="match status" value="1"/>
</dbReference>
<dbReference type="PROSITE" id="PS51892">
    <property type="entry name" value="SUBTILASE"/>
    <property type="match status" value="1"/>
</dbReference>
<dbReference type="InterPro" id="IPR050131">
    <property type="entry name" value="Peptidase_S8_subtilisin-like"/>
</dbReference>
<keyword evidence="4" id="KW-0720">Serine protease</keyword>
<feature type="non-terminal residue" evidence="7">
    <location>
        <position position="969"/>
    </location>
</feature>
<dbReference type="PANTHER" id="PTHR43806:SF11">
    <property type="entry name" value="CEREVISIN-RELATED"/>
    <property type="match status" value="1"/>
</dbReference>
<comment type="similarity">
    <text evidence="1">Belongs to the peptidase S8 family.</text>
</comment>
<dbReference type="InterPro" id="IPR024361">
    <property type="entry name" value="BACON"/>
</dbReference>
<dbReference type="InterPro" id="IPR023828">
    <property type="entry name" value="Peptidase_S8_Ser-AS"/>
</dbReference>
<dbReference type="InterPro" id="IPR013783">
    <property type="entry name" value="Ig-like_fold"/>
</dbReference>
<evidence type="ECO:0008006" key="8">
    <source>
        <dbReference type="Google" id="ProtNLM"/>
    </source>
</evidence>
<evidence type="ECO:0000256" key="4">
    <source>
        <dbReference type="ARBA" id="ARBA00022825"/>
    </source>
</evidence>
<dbReference type="SUPFAM" id="SSF101898">
    <property type="entry name" value="NHL repeat"/>
    <property type="match status" value="1"/>
</dbReference>
<keyword evidence="2" id="KW-0645">Protease</keyword>
<dbReference type="GO" id="GO:0004252">
    <property type="term" value="F:serine-type endopeptidase activity"/>
    <property type="evidence" value="ECO:0007669"/>
    <property type="project" value="InterPro"/>
</dbReference>
<dbReference type="Gene3D" id="2.60.40.10">
    <property type="entry name" value="Immunoglobulins"/>
    <property type="match status" value="1"/>
</dbReference>
<reference evidence="7" key="1">
    <citation type="submission" date="2018-05" db="EMBL/GenBank/DDBJ databases">
        <authorList>
            <person name="Lanie J.A."/>
            <person name="Ng W.-L."/>
            <person name="Kazmierczak K.M."/>
            <person name="Andrzejewski T.M."/>
            <person name="Davidsen T.M."/>
            <person name="Wayne K.J."/>
            <person name="Tettelin H."/>
            <person name="Glass J.I."/>
            <person name="Rusch D."/>
            <person name="Podicherti R."/>
            <person name="Tsui H.-C.T."/>
            <person name="Winkler M.E."/>
        </authorList>
    </citation>
    <scope>NUCLEOTIDE SEQUENCE</scope>
</reference>
<dbReference type="InterPro" id="IPR036852">
    <property type="entry name" value="Peptidase_S8/S53_dom_sf"/>
</dbReference>
<evidence type="ECO:0000256" key="2">
    <source>
        <dbReference type="ARBA" id="ARBA00022670"/>
    </source>
</evidence>
<organism evidence="7">
    <name type="scientific">marine metagenome</name>
    <dbReference type="NCBI Taxonomy" id="408172"/>
    <lineage>
        <taxon>unclassified sequences</taxon>
        <taxon>metagenomes</taxon>
        <taxon>ecological metagenomes</taxon>
    </lineage>
</organism>
<dbReference type="EMBL" id="UINC01006047">
    <property type="protein sequence ID" value="SVA25139.1"/>
    <property type="molecule type" value="Genomic_DNA"/>
</dbReference>
<dbReference type="InterPro" id="IPR000209">
    <property type="entry name" value="Peptidase_S8/S53_dom"/>
</dbReference>
<dbReference type="Gene3D" id="2.60.120.380">
    <property type="match status" value="1"/>
</dbReference>
<feature type="domain" description="BACON" evidence="6">
    <location>
        <begin position="464"/>
        <end position="493"/>
    </location>
</feature>
<dbReference type="Gene3D" id="3.40.50.200">
    <property type="entry name" value="Peptidase S8/S53 domain"/>
    <property type="match status" value="1"/>
</dbReference>
<accession>A0A381UAF2</accession>
<sequence length="969" mass="102381">MKVFDIANGHCGAYTSDSNAAIEKAVEWELDVVNLSLGGSWPSISASDLYTAAWASGLVIVASAGNSYAQVGYPGGYPHAIAVAATHDPNGTDFSRQSWDTLGGEWTYFSSNGPEVEVGAPGRMVLSTVPDGELARYSGTSMSAPHVAGVATLVRASRPDLTPNDVREILQSTSEDIVLGRYNESTPGYDYFTGHGIVRPDKALGAVGTTATAIALGDDMVRFHADPGSAPDTTQLQIRNIGGTGTISWSVESSDSWLTVSPSSGTVNDTTPISIDIIADPTGLAAELHRGSITVTGDAANSPVQTRVLFSVTESITLGATALEGTLKKGERRRYAIVGTAGQKIDAVVMPKVDSDRLNPFLRLFMPDGETALASNNDGSWIGPGSLISDFELPEGGVYFFEIGTYADDEPCRPEWTWCENNKNFVFQVREAGPMLGLGFYDGNQQEVSEGSIFPVRAYIGNMTNNGDLTWSIKSSSDWISVSPNTGAESAESGNAVLSGAPGKGLIYPRYAELNDQGRQISEGMSGEAGDQWTSEPDDRAVPLDTITPLATQTSINISLDASKAGLSPSCDTCYEGNHIGGVIFESSDTWLTDLMKREDVYEGYWRNDEGKIQVDFNLYVYSREMQLLHNDGRYTSGWRNSPWPLIGVTTKDSETVTATSDEGGGSLYELNASGIKGTALATGISGSSAANCISGLANGTSGDSFVGNSCGPEIRRISSSGSLDTWATLPSSNEAVALTALSNGDLYAADCGGSWNWNGSSGSSHLYKISSDSSASTTVDIGVIPGRVCPGDIVFNPGDDVLYLAGDFPLPNDWNARYGNYADGGVQRVSLQGEDLGIGAANLSKHNLPRGLAVGRSGVIYIGDSYGSIWTYDPSSGVTSDAELLARAPRYGQISGMALIEGSLVLAVSNMYGRFYRFPVNDAPTGGIRVLVSQDGTITTEGETLRLQTKADLRTSGETAVSYEATLD</sequence>
<dbReference type="AlphaFoldDB" id="A0A381UAF2"/>
<gene>
    <name evidence="7" type="ORF">METZ01_LOCUS77993</name>
</gene>
<name>A0A381UAF2_9ZZZZ</name>
<dbReference type="InterPro" id="IPR011042">
    <property type="entry name" value="6-blade_b-propeller_TolB-like"/>
</dbReference>
<evidence type="ECO:0000313" key="7">
    <source>
        <dbReference type="EMBL" id="SVA25139.1"/>
    </source>
</evidence>
<evidence type="ECO:0000259" key="5">
    <source>
        <dbReference type="Pfam" id="PF00082"/>
    </source>
</evidence>
<proteinExistence type="inferred from homology"/>
<dbReference type="PANTHER" id="PTHR43806">
    <property type="entry name" value="PEPTIDASE S8"/>
    <property type="match status" value="1"/>
</dbReference>
<feature type="domain" description="BACON" evidence="6">
    <location>
        <begin position="242"/>
        <end position="288"/>
    </location>
</feature>
<protein>
    <recommendedName>
        <fullName evidence="8">Peptidase S8/S53 domain-containing protein</fullName>
    </recommendedName>
</protein>
<evidence type="ECO:0000256" key="3">
    <source>
        <dbReference type="ARBA" id="ARBA00022801"/>
    </source>
</evidence>
<keyword evidence="3" id="KW-0378">Hydrolase</keyword>
<evidence type="ECO:0000259" key="6">
    <source>
        <dbReference type="Pfam" id="PF19190"/>
    </source>
</evidence>
<evidence type="ECO:0000256" key="1">
    <source>
        <dbReference type="ARBA" id="ARBA00011073"/>
    </source>
</evidence>
<dbReference type="PROSITE" id="PS00138">
    <property type="entry name" value="SUBTILASE_SER"/>
    <property type="match status" value="1"/>
</dbReference>